<feature type="compositionally biased region" description="Low complexity" evidence="1">
    <location>
        <begin position="179"/>
        <end position="192"/>
    </location>
</feature>
<feature type="compositionally biased region" description="Low complexity" evidence="1">
    <location>
        <begin position="142"/>
        <end position="154"/>
    </location>
</feature>
<accession>A0A427XWD4</accession>
<organism evidence="2 3">
    <name type="scientific">Apiotrichum porosum</name>
    <dbReference type="NCBI Taxonomy" id="105984"/>
    <lineage>
        <taxon>Eukaryota</taxon>
        <taxon>Fungi</taxon>
        <taxon>Dikarya</taxon>
        <taxon>Basidiomycota</taxon>
        <taxon>Agaricomycotina</taxon>
        <taxon>Tremellomycetes</taxon>
        <taxon>Trichosporonales</taxon>
        <taxon>Trichosporonaceae</taxon>
        <taxon>Apiotrichum</taxon>
    </lineage>
</organism>
<dbReference type="EMBL" id="RSCE01000004">
    <property type="protein sequence ID" value="RSH83198.1"/>
    <property type="molecule type" value="Genomic_DNA"/>
</dbReference>
<dbReference type="GeneID" id="39591405"/>
<evidence type="ECO:0008006" key="4">
    <source>
        <dbReference type="Google" id="ProtNLM"/>
    </source>
</evidence>
<dbReference type="AlphaFoldDB" id="A0A427XWD4"/>
<reference evidence="2 3" key="1">
    <citation type="submission" date="2018-11" db="EMBL/GenBank/DDBJ databases">
        <title>Genome sequence of Apiotrichum porosum DSM 27194.</title>
        <authorList>
            <person name="Aliyu H."/>
            <person name="Gorte O."/>
            <person name="Ochsenreither K."/>
        </authorList>
    </citation>
    <scope>NUCLEOTIDE SEQUENCE [LARGE SCALE GENOMIC DNA]</scope>
    <source>
        <strain evidence="2 3">DSM 27194</strain>
    </source>
</reference>
<evidence type="ECO:0000313" key="3">
    <source>
        <dbReference type="Proteomes" id="UP000279236"/>
    </source>
</evidence>
<dbReference type="RefSeq" id="XP_028477150.1">
    <property type="nucleotide sequence ID" value="XM_028622258.1"/>
</dbReference>
<comment type="caution">
    <text evidence="2">The sequence shown here is derived from an EMBL/GenBank/DDBJ whole genome shotgun (WGS) entry which is preliminary data.</text>
</comment>
<sequence length="438" mass="45745">MPSATQPFTVVVNHPARAGMYMVVTSERPCSRCTRNHTLCCYSLTPLGERIFRAGSCSHCPRGRNKCSYTGALYRFDEEMSRGYLINPESDEEAELEAEMASDGVLSEMGRAPRATASGSGSGSGTRAGAHDEGGSEPDLFGSAHSGDGDASGSLTSDDVASALDAPESPGPRLHHTKPTITTTTTTKTSKPPLAPLMDTDRSATTSPDLPTPPISPMAPPAKLAPEAEEHKSPSKGKGVAITQPKAHNQTKSPSVKSASLPKRKSAVRFDVPSSPSSSSATLNGAKTASNNGGVATDLAQTNSAVAPASARTPDTNNPNPEYSTPAAAIEDTPERVSSLAPPPLSDSSAEEEAKLGRIMAKLSHLEIRVADVEGLNGELQLENAVLKKKNKHLKHTLAVVRGSNRVTSEALTNAVAMIGQLERDRVKLVDDAGSAPV</sequence>
<protein>
    <recommendedName>
        <fullName evidence="4">Zn(2)-C6 fungal-type domain-containing protein</fullName>
    </recommendedName>
</protein>
<keyword evidence="3" id="KW-1185">Reference proteome</keyword>
<feature type="compositionally biased region" description="Pro residues" evidence="1">
    <location>
        <begin position="210"/>
        <end position="220"/>
    </location>
</feature>
<gene>
    <name evidence="2" type="ORF">EHS24_006862</name>
</gene>
<proteinExistence type="predicted"/>
<feature type="compositionally biased region" description="Polar residues" evidence="1">
    <location>
        <begin position="313"/>
        <end position="323"/>
    </location>
</feature>
<dbReference type="Proteomes" id="UP000279236">
    <property type="component" value="Unassembled WGS sequence"/>
</dbReference>
<feature type="compositionally biased region" description="Polar residues" evidence="1">
    <location>
        <begin position="246"/>
        <end position="258"/>
    </location>
</feature>
<feature type="compositionally biased region" description="Polar residues" evidence="1">
    <location>
        <begin position="281"/>
        <end position="305"/>
    </location>
</feature>
<evidence type="ECO:0000256" key="1">
    <source>
        <dbReference type="SAM" id="MobiDB-lite"/>
    </source>
</evidence>
<evidence type="ECO:0000313" key="2">
    <source>
        <dbReference type="EMBL" id="RSH83198.1"/>
    </source>
</evidence>
<name>A0A427XWD4_9TREE</name>
<feature type="region of interest" description="Disordered" evidence="1">
    <location>
        <begin position="112"/>
        <end position="351"/>
    </location>
</feature>